<evidence type="ECO:0000313" key="3">
    <source>
        <dbReference type="Proteomes" id="UP000603453"/>
    </source>
</evidence>
<accession>A0A8H7QKS4</accession>
<evidence type="ECO:0000256" key="1">
    <source>
        <dbReference type="SAM" id="MobiDB-lite"/>
    </source>
</evidence>
<sequence length="311" mass="35445">MNTTATDAITNRISLLSLDHNYGHKRHDYYIDNTSEVTVTTTKEGKSTLPARLNNDWLDEIEHSFDSSYKHRSIIESYLEPTCISHTSSTTTIPVVTTRSKYSAIKSRMKRVFRISTVDKQQTLSLPVFPANEKWTPSIDSLCSSTTTAATSNYSTKSSNRHSCGLSTASFTNKRSSKPTDVKSCLKKRQPVNNPRPTSAIDFKKNNRWSSRLSMVSPNKKRFSQMILKKKKSSTDLFTTVETNKGIRFNKFLNVHETWSREEYDRSSDPEAVCTKLTAVLAQHIKEELNSFKLHEMAVHDSSRINTHFFL</sequence>
<organism evidence="2 3">
    <name type="scientific">Mucor saturninus</name>
    <dbReference type="NCBI Taxonomy" id="64648"/>
    <lineage>
        <taxon>Eukaryota</taxon>
        <taxon>Fungi</taxon>
        <taxon>Fungi incertae sedis</taxon>
        <taxon>Mucoromycota</taxon>
        <taxon>Mucoromycotina</taxon>
        <taxon>Mucoromycetes</taxon>
        <taxon>Mucorales</taxon>
        <taxon>Mucorineae</taxon>
        <taxon>Mucoraceae</taxon>
        <taxon>Mucor</taxon>
    </lineage>
</organism>
<protein>
    <submittedName>
        <fullName evidence="2">Uncharacterized protein</fullName>
    </submittedName>
</protein>
<name>A0A8H7QKS4_9FUNG</name>
<evidence type="ECO:0000313" key="2">
    <source>
        <dbReference type="EMBL" id="KAG2193900.1"/>
    </source>
</evidence>
<comment type="caution">
    <text evidence="2">The sequence shown here is derived from an EMBL/GenBank/DDBJ whole genome shotgun (WGS) entry which is preliminary data.</text>
</comment>
<reference evidence="2" key="1">
    <citation type="submission" date="2020-12" db="EMBL/GenBank/DDBJ databases">
        <title>Metabolic potential, ecology and presence of endohyphal bacteria is reflected in genomic diversity of Mucoromycotina.</title>
        <authorList>
            <person name="Muszewska A."/>
            <person name="Okrasinska A."/>
            <person name="Steczkiewicz K."/>
            <person name="Drgas O."/>
            <person name="Orlowska M."/>
            <person name="Perlinska-Lenart U."/>
            <person name="Aleksandrzak-Piekarczyk T."/>
            <person name="Szatraj K."/>
            <person name="Zielenkiewicz U."/>
            <person name="Pilsyk S."/>
            <person name="Malc E."/>
            <person name="Mieczkowski P."/>
            <person name="Kruszewska J.S."/>
            <person name="Biernat P."/>
            <person name="Pawlowska J."/>
        </authorList>
    </citation>
    <scope>NUCLEOTIDE SEQUENCE</scope>
    <source>
        <strain evidence="2">WA0000017839</strain>
    </source>
</reference>
<gene>
    <name evidence="2" type="ORF">INT47_004148</name>
</gene>
<dbReference type="OrthoDB" id="5563016at2759"/>
<dbReference type="PANTHER" id="PTHR12751">
    <property type="entry name" value="PHOSPHATASE AND ACTIN REGULATOR PHACTR"/>
    <property type="match status" value="1"/>
</dbReference>
<dbReference type="AlphaFoldDB" id="A0A8H7QKS4"/>
<proteinExistence type="predicted"/>
<dbReference type="Proteomes" id="UP000603453">
    <property type="component" value="Unassembled WGS sequence"/>
</dbReference>
<keyword evidence="3" id="KW-1185">Reference proteome</keyword>
<dbReference type="EMBL" id="JAEPRD010000212">
    <property type="protein sequence ID" value="KAG2193900.1"/>
    <property type="molecule type" value="Genomic_DNA"/>
</dbReference>
<feature type="region of interest" description="Disordered" evidence="1">
    <location>
        <begin position="151"/>
        <end position="202"/>
    </location>
</feature>
<dbReference type="GO" id="GO:0003779">
    <property type="term" value="F:actin binding"/>
    <property type="evidence" value="ECO:0007669"/>
    <property type="project" value="TreeGrafter"/>
</dbReference>
<dbReference type="PANTHER" id="PTHR12751:SF18">
    <property type="entry name" value="PHOSPHATASE AND ACTIN REGULATOR 1"/>
    <property type="match status" value="1"/>
</dbReference>
<feature type="compositionally biased region" description="Polar residues" evidence="1">
    <location>
        <begin position="161"/>
        <end position="174"/>
    </location>
</feature>
<dbReference type="GO" id="GO:0030036">
    <property type="term" value="P:actin cytoskeleton organization"/>
    <property type="evidence" value="ECO:0007669"/>
    <property type="project" value="TreeGrafter"/>
</dbReference>